<keyword evidence="4" id="KW-0813">Transport</keyword>
<evidence type="ECO:0000256" key="8">
    <source>
        <dbReference type="ARBA" id="ARBA00023121"/>
    </source>
</evidence>
<evidence type="ECO:0000256" key="1">
    <source>
        <dbReference type="ARBA" id="ARBA00003211"/>
    </source>
</evidence>
<sequence>MAAAAAAAAAAVVKMIALVVVLLSVVAVNRAEGASHHAPAPAVDCSSLILNMADCLSFVSNGSVVTTPEGTCCNGLKTVLKADANCLCEAFKSSAQLGVVLNVTKALSLPSACKVSASSAANCALSITPAGAPALSPTESSPTSTAAAPEAGIGAVNAQAPAPTPMAQSASSMISISVKSLVVGLVVASLSCF</sequence>
<dbReference type="AlphaFoldDB" id="A0AA88DPA8"/>
<dbReference type="Proteomes" id="UP001187192">
    <property type="component" value="Unassembled WGS sequence"/>
</dbReference>
<dbReference type="GO" id="GO:0008289">
    <property type="term" value="F:lipid binding"/>
    <property type="evidence" value="ECO:0007669"/>
    <property type="project" value="UniProtKB-KW"/>
</dbReference>
<dbReference type="EMBL" id="BTGU01000083">
    <property type="protein sequence ID" value="GMN59008.1"/>
    <property type="molecule type" value="Genomic_DNA"/>
</dbReference>
<feature type="signal peptide" evidence="12">
    <location>
        <begin position="1"/>
        <end position="33"/>
    </location>
</feature>
<evidence type="ECO:0000256" key="4">
    <source>
        <dbReference type="ARBA" id="ARBA00022448"/>
    </source>
</evidence>
<dbReference type="CDD" id="cd00010">
    <property type="entry name" value="AAI_LTSS"/>
    <property type="match status" value="1"/>
</dbReference>
<evidence type="ECO:0000256" key="3">
    <source>
        <dbReference type="ARBA" id="ARBA00009748"/>
    </source>
</evidence>
<dbReference type="SUPFAM" id="SSF47699">
    <property type="entry name" value="Bifunctional inhibitor/lipid-transfer protein/seed storage 2S albumin"/>
    <property type="match status" value="1"/>
</dbReference>
<dbReference type="InterPro" id="IPR036312">
    <property type="entry name" value="Bifun_inhib/LTP/seed_sf"/>
</dbReference>
<dbReference type="SMART" id="SM00499">
    <property type="entry name" value="AAI"/>
    <property type="match status" value="1"/>
</dbReference>
<dbReference type="GO" id="GO:0006869">
    <property type="term" value="P:lipid transport"/>
    <property type="evidence" value="ECO:0007669"/>
    <property type="project" value="InterPro"/>
</dbReference>
<evidence type="ECO:0000256" key="2">
    <source>
        <dbReference type="ARBA" id="ARBA00004609"/>
    </source>
</evidence>
<evidence type="ECO:0000256" key="12">
    <source>
        <dbReference type="SAM" id="SignalP"/>
    </source>
</evidence>
<comment type="subcellular location">
    <subcellularLocation>
        <location evidence="2">Cell membrane</location>
        <topology evidence="2">Lipid-anchor</topology>
        <topology evidence="2">GPI-anchor</topology>
    </subcellularLocation>
</comment>
<evidence type="ECO:0000313" key="15">
    <source>
        <dbReference type="Proteomes" id="UP001187192"/>
    </source>
</evidence>
<keyword evidence="7 12" id="KW-0732">Signal</keyword>
<dbReference type="GO" id="GO:0005886">
    <property type="term" value="C:plasma membrane"/>
    <property type="evidence" value="ECO:0007669"/>
    <property type="project" value="UniProtKB-SubCell"/>
</dbReference>
<dbReference type="PANTHER" id="PTHR33044">
    <property type="entry name" value="BIFUNCTIONAL INHIBITOR/LIPID-TRANSFER PROTEIN/SEED STORAGE 2S ALBUMIN SUPERFAMILY PROTEIN-RELATED"/>
    <property type="match status" value="1"/>
</dbReference>
<keyword evidence="9" id="KW-1015">Disulfide bond</keyword>
<comment type="caution">
    <text evidence="14">The sequence shown here is derived from an EMBL/GenBank/DDBJ whole genome shotgun (WGS) entry which is preliminary data.</text>
</comment>
<evidence type="ECO:0000313" key="14">
    <source>
        <dbReference type="EMBL" id="GMN59008.1"/>
    </source>
</evidence>
<dbReference type="GO" id="GO:0098552">
    <property type="term" value="C:side of membrane"/>
    <property type="evidence" value="ECO:0007669"/>
    <property type="project" value="UniProtKB-KW"/>
</dbReference>
<evidence type="ECO:0000256" key="10">
    <source>
        <dbReference type="ARBA" id="ARBA00023180"/>
    </source>
</evidence>
<evidence type="ECO:0000256" key="6">
    <source>
        <dbReference type="ARBA" id="ARBA00022622"/>
    </source>
</evidence>
<dbReference type="InterPro" id="IPR000528">
    <property type="entry name" value="Plant_nsLTP"/>
</dbReference>
<name>A0AA88DPA8_FICCA</name>
<evidence type="ECO:0000256" key="9">
    <source>
        <dbReference type="ARBA" id="ARBA00023157"/>
    </source>
</evidence>
<keyword evidence="6" id="KW-0336">GPI-anchor</keyword>
<evidence type="ECO:0000256" key="5">
    <source>
        <dbReference type="ARBA" id="ARBA00022475"/>
    </source>
</evidence>
<proteinExistence type="inferred from homology"/>
<keyword evidence="6" id="KW-0472">Membrane</keyword>
<keyword evidence="11" id="KW-0449">Lipoprotein</keyword>
<accession>A0AA88DPA8</accession>
<comment type="similarity">
    <text evidence="3">Belongs to the plant LTP family.</text>
</comment>
<keyword evidence="5" id="KW-1003">Cell membrane</keyword>
<dbReference type="PRINTS" id="PR00382">
    <property type="entry name" value="LIPIDTRNSFER"/>
</dbReference>
<feature type="chain" id="PRO_5041645803" description="Bifunctional inhibitor/plant lipid transfer protein/seed storage helical domain-containing protein" evidence="12">
    <location>
        <begin position="34"/>
        <end position="193"/>
    </location>
</feature>
<evidence type="ECO:0000256" key="7">
    <source>
        <dbReference type="ARBA" id="ARBA00022729"/>
    </source>
</evidence>
<evidence type="ECO:0000259" key="13">
    <source>
        <dbReference type="SMART" id="SM00499"/>
    </source>
</evidence>
<keyword evidence="10" id="KW-0325">Glycoprotein</keyword>
<reference evidence="14" key="1">
    <citation type="submission" date="2023-07" db="EMBL/GenBank/DDBJ databases">
        <title>draft genome sequence of fig (Ficus carica).</title>
        <authorList>
            <person name="Takahashi T."/>
            <person name="Nishimura K."/>
        </authorList>
    </citation>
    <scope>NUCLEOTIDE SEQUENCE</scope>
</reference>
<keyword evidence="15" id="KW-1185">Reference proteome</keyword>
<evidence type="ECO:0000256" key="11">
    <source>
        <dbReference type="ARBA" id="ARBA00023288"/>
    </source>
</evidence>
<dbReference type="InterPro" id="IPR016140">
    <property type="entry name" value="Bifunc_inhib/LTP/seed_store"/>
</dbReference>
<dbReference type="Pfam" id="PF14368">
    <property type="entry name" value="LTP_2"/>
    <property type="match status" value="1"/>
</dbReference>
<dbReference type="FunFam" id="1.10.110.10:FF:000001">
    <property type="entry name" value="Bifunctional inhibitor/lipid-transfer protein/seed storage 2S albumin superfamily protein"/>
    <property type="match status" value="1"/>
</dbReference>
<keyword evidence="8" id="KW-0446">Lipid-binding</keyword>
<organism evidence="14 15">
    <name type="scientific">Ficus carica</name>
    <name type="common">Common fig</name>
    <dbReference type="NCBI Taxonomy" id="3494"/>
    <lineage>
        <taxon>Eukaryota</taxon>
        <taxon>Viridiplantae</taxon>
        <taxon>Streptophyta</taxon>
        <taxon>Embryophyta</taxon>
        <taxon>Tracheophyta</taxon>
        <taxon>Spermatophyta</taxon>
        <taxon>Magnoliopsida</taxon>
        <taxon>eudicotyledons</taxon>
        <taxon>Gunneridae</taxon>
        <taxon>Pentapetalae</taxon>
        <taxon>rosids</taxon>
        <taxon>fabids</taxon>
        <taxon>Rosales</taxon>
        <taxon>Moraceae</taxon>
        <taxon>Ficeae</taxon>
        <taxon>Ficus</taxon>
    </lineage>
</organism>
<dbReference type="InterPro" id="IPR043325">
    <property type="entry name" value="LTSS"/>
</dbReference>
<dbReference type="Gene3D" id="1.10.110.10">
    <property type="entry name" value="Plant lipid-transfer and hydrophobic proteins"/>
    <property type="match status" value="1"/>
</dbReference>
<feature type="domain" description="Bifunctional inhibitor/plant lipid transfer protein/seed storage helical" evidence="13">
    <location>
        <begin position="45"/>
        <end position="123"/>
    </location>
</feature>
<protein>
    <recommendedName>
        <fullName evidence="13">Bifunctional inhibitor/plant lipid transfer protein/seed storage helical domain-containing protein</fullName>
    </recommendedName>
</protein>
<gene>
    <name evidence="14" type="ORF">TIFTF001_028095</name>
</gene>
<comment type="function">
    <text evidence="1">Plant non-specific lipid-transfer proteins transfer phospholipids as well as galactolipids across membranes. May play a role in wax or cutin deposition in the cell walls of expanding epidermal cells and certain secretory tissues.</text>
</comment>